<keyword evidence="2" id="KW-1185">Reference proteome</keyword>
<dbReference type="EMBL" id="JAPIUZ010000003">
    <property type="protein sequence ID" value="MCX2563731.1"/>
    <property type="molecule type" value="Genomic_DNA"/>
</dbReference>
<comment type="caution">
    <text evidence="1">The sequence shown here is derived from an EMBL/GenBank/DDBJ whole genome shotgun (WGS) entry which is preliminary data.</text>
</comment>
<organism evidence="1 2">
    <name type="scientific">Acetobacter thailandicus</name>
    <dbReference type="NCBI Taxonomy" id="1502842"/>
    <lineage>
        <taxon>Bacteria</taxon>
        <taxon>Pseudomonadati</taxon>
        <taxon>Pseudomonadota</taxon>
        <taxon>Alphaproteobacteria</taxon>
        <taxon>Acetobacterales</taxon>
        <taxon>Acetobacteraceae</taxon>
        <taxon>Acetobacter</taxon>
    </lineage>
</organism>
<sequence length="69" mass="7848">MSTAISKICSFAASQTLTVIAIEGMLKKAGDASDRLKVKYPGLWYRLSTKGYDMLYFIFKNELNKIFLF</sequence>
<proteinExistence type="predicted"/>
<evidence type="ECO:0000313" key="1">
    <source>
        <dbReference type="EMBL" id="MCX2563731.1"/>
    </source>
</evidence>
<dbReference type="RefSeq" id="WP_173559653.1">
    <property type="nucleotide sequence ID" value="NZ_JAPIUZ010000003.1"/>
</dbReference>
<evidence type="ECO:0000313" key="2">
    <source>
        <dbReference type="Proteomes" id="UP001301152"/>
    </source>
</evidence>
<name>A0ABT3QEL3_9PROT</name>
<reference evidence="1 2" key="1">
    <citation type="submission" date="2022-11" db="EMBL/GenBank/DDBJ databases">
        <title>Genome sequencing of Acetobacter type strain.</title>
        <authorList>
            <person name="Heo J."/>
            <person name="Lee D."/>
            <person name="Han B.-H."/>
            <person name="Hong S.-B."/>
            <person name="Kwon S.-W."/>
        </authorList>
    </citation>
    <scope>NUCLEOTIDE SEQUENCE [LARGE SCALE GENOMIC DNA]</scope>
    <source>
        <strain evidence="1 2">KACC 21253</strain>
    </source>
</reference>
<protein>
    <submittedName>
        <fullName evidence="1">Uncharacterized protein</fullName>
    </submittedName>
</protein>
<dbReference type="Proteomes" id="UP001301152">
    <property type="component" value="Unassembled WGS sequence"/>
</dbReference>
<gene>
    <name evidence="1" type="ORF">OQ497_07155</name>
</gene>
<accession>A0ABT3QEL3</accession>